<dbReference type="GO" id="GO:0046872">
    <property type="term" value="F:metal ion binding"/>
    <property type="evidence" value="ECO:0007669"/>
    <property type="project" value="UniProtKB-KW"/>
</dbReference>
<dbReference type="PROSITE" id="PS51184">
    <property type="entry name" value="JMJC"/>
    <property type="match status" value="1"/>
</dbReference>
<dbReference type="AlphaFoldDB" id="A0A2H1K7P5"/>
<evidence type="ECO:0000259" key="4">
    <source>
        <dbReference type="PROSITE" id="PS51184"/>
    </source>
</evidence>
<dbReference type="InterPro" id="IPR039994">
    <property type="entry name" value="NO66-like"/>
</dbReference>
<keyword evidence="2" id="KW-0479">Metal-binding</keyword>
<dbReference type="Pfam" id="PF08007">
    <property type="entry name" value="JmjC_2"/>
    <property type="match status" value="1"/>
</dbReference>
<comment type="cofactor">
    <cofactor evidence="1">
        <name>Fe(2+)</name>
        <dbReference type="ChEBI" id="CHEBI:29033"/>
    </cofactor>
</comment>
<dbReference type="Proteomes" id="UP000234300">
    <property type="component" value="Unassembled WGS sequence"/>
</dbReference>
<dbReference type="PANTHER" id="PTHR13096">
    <property type="entry name" value="MINA53 MYC INDUCED NUCLEAR ANTIGEN"/>
    <property type="match status" value="1"/>
</dbReference>
<evidence type="ECO:0000256" key="2">
    <source>
        <dbReference type="ARBA" id="ARBA00022723"/>
    </source>
</evidence>
<sequence length="397" mass="44174">MSSFIENATGDLKEFLKSTYNRRVSIYRNVSLSDMGIDDVDILSVLNIRGADPSFYRVVNSGSSVPYEYWTRDWNVRVGRYIRGVDPLALREQLTVGSTIAVDSCELLMPGLDDVVQSIQDIFVARASITMFATPRRQEGFNPHRDGVHVFVVQIDGSKRWWLWPSQRSDLAGSSVEYDPSDLGDPEVCVDLEPGDVLYMPYGTPHCAAALDKGSVHLSVAFKQHTLASSLKMVSEAAVEHHKLKTPIDFRSGRTFPKMAKEFPELFKTISSWLEQEDFGALGATAKELDCTPSPVDFNLELRVANITENSVFRRGSGGIEIIETVNDKFYRCDVDGTSLVFPSKLIDSLTSADSSDTFTYDDLVKQMTDSAKAAGSHNEAVRILARLRLIDICQDC</sequence>
<evidence type="ECO:0000256" key="1">
    <source>
        <dbReference type="ARBA" id="ARBA00001954"/>
    </source>
</evidence>
<dbReference type="RefSeq" id="WP_146001499.1">
    <property type="nucleotide sequence ID" value="NZ_FXZI01000009.1"/>
</dbReference>
<dbReference type="InterPro" id="IPR003347">
    <property type="entry name" value="JmjC_dom"/>
</dbReference>
<dbReference type="PANTHER" id="PTHR13096:SF8">
    <property type="entry name" value="RIBOSOMAL OXYGENASE 1"/>
    <property type="match status" value="1"/>
</dbReference>
<evidence type="ECO:0000313" key="5">
    <source>
        <dbReference type="EMBL" id="SMX95649.1"/>
    </source>
</evidence>
<proteinExistence type="predicted"/>
<accession>A0A2H1K7P5</accession>
<organism evidence="5 6">
    <name type="scientific">Brevibacterium aurantiacum</name>
    <dbReference type="NCBI Taxonomy" id="273384"/>
    <lineage>
        <taxon>Bacteria</taxon>
        <taxon>Bacillati</taxon>
        <taxon>Actinomycetota</taxon>
        <taxon>Actinomycetes</taxon>
        <taxon>Micrococcales</taxon>
        <taxon>Brevibacteriaceae</taxon>
        <taxon>Brevibacterium</taxon>
    </lineage>
</organism>
<name>A0A2H1K7P5_BREAU</name>
<dbReference type="Gene3D" id="2.60.120.650">
    <property type="entry name" value="Cupin"/>
    <property type="match status" value="1"/>
</dbReference>
<dbReference type="EMBL" id="FXZI01000009">
    <property type="protein sequence ID" value="SMX95649.1"/>
    <property type="molecule type" value="Genomic_DNA"/>
</dbReference>
<protein>
    <submittedName>
        <fullName evidence="5">Cupin superfamily protein</fullName>
    </submittedName>
</protein>
<reference evidence="5 6" key="1">
    <citation type="submission" date="2017-03" db="EMBL/GenBank/DDBJ databases">
        <authorList>
            <person name="Afonso C.L."/>
            <person name="Miller P.J."/>
            <person name="Scott M.A."/>
            <person name="Spackman E."/>
            <person name="Goraichik I."/>
            <person name="Dimitrov K.M."/>
            <person name="Suarez D.L."/>
            <person name="Swayne D.E."/>
        </authorList>
    </citation>
    <scope>NUCLEOTIDE SEQUENCE [LARGE SCALE GENOMIC DNA]</scope>
    <source>
        <strain evidence="6">8(6)</strain>
    </source>
</reference>
<gene>
    <name evidence="5" type="ORF">BAURA86_02485</name>
</gene>
<keyword evidence="3" id="KW-0408">Iron</keyword>
<evidence type="ECO:0000313" key="6">
    <source>
        <dbReference type="Proteomes" id="UP000234300"/>
    </source>
</evidence>
<dbReference type="SUPFAM" id="SSF51197">
    <property type="entry name" value="Clavaminate synthase-like"/>
    <property type="match status" value="1"/>
</dbReference>
<evidence type="ECO:0000256" key="3">
    <source>
        <dbReference type="ARBA" id="ARBA00023004"/>
    </source>
</evidence>
<feature type="domain" description="JmjC" evidence="4">
    <location>
        <begin position="80"/>
        <end position="239"/>
    </location>
</feature>